<organism evidence="2 3">
    <name type="scientific">Edaphochlamys debaryana</name>
    <dbReference type="NCBI Taxonomy" id="47281"/>
    <lineage>
        <taxon>Eukaryota</taxon>
        <taxon>Viridiplantae</taxon>
        <taxon>Chlorophyta</taxon>
        <taxon>core chlorophytes</taxon>
        <taxon>Chlorophyceae</taxon>
        <taxon>CS clade</taxon>
        <taxon>Chlamydomonadales</taxon>
        <taxon>Chlamydomonadales incertae sedis</taxon>
        <taxon>Edaphochlamys</taxon>
    </lineage>
</organism>
<evidence type="ECO:0000256" key="1">
    <source>
        <dbReference type="SAM" id="MobiDB-lite"/>
    </source>
</evidence>
<protein>
    <submittedName>
        <fullName evidence="2">Uncharacterized protein</fullName>
    </submittedName>
</protein>
<dbReference type="AlphaFoldDB" id="A0A836C4K5"/>
<accession>A0A836C4K5</accession>
<dbReference type="EMBL" id="JAEHOE010000008">
    <property type="protein sequence ID" value="KAG2498852.1"/>
    <property type="molecule type" value="Genomic_DNA"/>
</dbReference>
<dbReference type="OrthoDB" id="526825at2759"/>
<reference evidence="2" key="1">
    <citation type="journal article" date="2020" name="bioRxiv">
        <title>Comparative genomics of Chlamydomonas.</title>
        <authorList>
            <person name="Craig R.J."/>
            <person name="Hasan A.R."/>
            <person name="Ness R.W."/>
            <person name="Keightley P.D."/>
        </authorList>
    </citation>
    <scope>NUCLEOTIDE SEQUENCE</scope>
    <source>
        <strain evidence="2">CCAP 11/70</strain>
    </source>
</reference>
<feature type="region of interest" description="Disordered" evidence="1">
    <location>
        <begin position="112"/>
        <end position="136"/>
    </location>
</feature>
<evidence type="ECO:0000313" key="3">
    <source>
        <dbReference type="Proteomes" id="UP000612055"/>
    </source>
</evidence>
<dbReference type="Proteomes" id="UP000612055">
    <property type="component" value="Unassembled WGS sequence"/>
</dbReference>
<proteinExistence type="predicted"/>
<gene>
    <name evidence="2" type="ORF">HYH03_003044</name>
</gene>
<sequence length="250" mass="26950">MDYVPRRLLRGPSAPPSDAAGLLNGRRSAFVNPLKGKGTPPKEDRELNYRPAKHFIDNASFKSSVGDVLRHREELGAGSTGAYAVVRTALRACPQSYDCHLVGGGASVVAPAPTHKPMRRPATAAPRTDRVMPLASDQPAEPTYALLATARRDVFVANRPSTAPACVLLAGNKKQLRGGYELSKEAYPDVHAYRHSGGICPPEYKLLTERPAAPQLAPPTSQQARLSFFDSKSAMLANQMRSKMSDVIGH</sequence>
<name>A0A836C4K5_9CHLO</name>
<comment type="caution">
    <text evidence="2">The sequence shown here is derived from an EMBL/GenBank/DDBJ whole genome shotgun (WGS) entry which is preliminary data.</text>
</comment>
<evidence type="ECO:0000313" key="2">
    <source>
        <dbReference type="EMBL" id="KAG2498852.1"/>
    </source>
</evidence>
<feature type="region of interest" description="Disordered" evidence="1">
    <location>
        <begin position="1"/>
        <end position="23"/>
    </location>
</feature>
<keyword evidence="3" id="KW-1185">Reference proteome</keyword>